<dbReference type="InterPro" id="IPR036280">
    <property type="entry name" value="Multihaem_cyt_sf"/>
</dbReference>
<comment type="caution">
    <text evidence="6">The sequence shown here is derived from an EMBL/GenBank/DDBJ whole genome shotgun (WGS) entry which is preliminary data.</text>
</comment>
<evidence type="ECO:0000259" key="5">
    <source>
        <dbReference type="Pfam" id="PF13435"/>
    </source>
</evidence>
<organism evidence="6 7">
    <name type="scientific">Salipiger mangrovisoli</name>
    <dbReference type="NCBI Taxonomy" id="2865933"/>
    <lineage>
        <taxon>Bacteria</taxon>
        <taxon>Pseudomonadati</taxon>
        <taxon>Pseudomonadota</taxon>
        <taxon>Alphaproteobacteria</taxon>
        <taxon>Rhodobacterales</taxon>
        <taxon>Roseobacteraceae</taxon>
        <taxon>Salipiger</taxon>
    </lineage>
</organism>
<evidence type="ECO:0000256" key="3">
    <source>
        <dbReference type="SAM" id="SignalP"/>
    </source>
</evidence>
<dbReference type="SUPFAM" id="SSF48695">
    <property type="entry name" value="Multiheme cytochromes"/>
    <property type="match status" value="1"/>
</dbReference>
<keyword evidence="1 3" id="KW-0732">Signal</keyword>
<dbReference type="Proteomes" id="UP000607796">
    <property type="component" value="Unassembled WGS sequence"/>
</dbReference>
<dbReference type="Pfam" id="PF13435">
    <property type="entry name" value="Cytochrome_C554"/>
    <property type="match status" value="1"/>
</dbReference>
<dbReference type="Pfam" id="PF09699">
    <property type="entry name" value="Paired_CXXCH_1"/>
    <property type="match status" value="1"/>
</dbReference>
<dbReference type="Gene3D" id="1.10.1130.10">
    <property type="entry name" value="Flavocytochrome C3, Chain A"/>
    <property type="match status" value="2"/>
</dbReference>
<evidence type="ECO:0000256" key="2">
    <source>
        <dbReference type="PROSITE-ProRule" id="PRU00339"/>
    </source>
</evidence>
<reference evidence="6 7" key="1">
    <citation type="journal article" date="2021" name="Int. J. Syst. Evol. Microbiol.">
        <title>Salipiger mangrovisoli sp. nov., isolated from mangrove soil and the proposal for the reclassification of Paraphaeobacter pallidus as Salipiger pallidus comb. nov.</title>
        <authorList>
            <person name="Du J."/>
            <person name="Liu Y."/>
            <person name="Pei T."/>
            <person name="Deng M.R."/>
            <person name="Zhu H."/>
        </authorList>
    </citation>
    <scope>NUCLEOTIDE SEQUENCE [LARGE SCALE GENOMIC DNA]</scope>
    <source>
        <strain evidence="6 7">6D45A</strain>
    </source>
</reference>
<evidence type="ECO:0000313" key="7">
    <source>
        <dbReference type="Proteomes" id="UP000607796"/>
    </source>
</evidence>
<feature type="signal peptide" evidence="3">
    <location>
        <begin position="1"/>
        <end position="23"/>
    </location>
</feature>
<dbReference type="InterPro" id="IPR019734">
    <property type="entry name" value="TPR_rpt"/>
</dbReference>
<feature type="domain" description="Doubled CXXCH motif" evidence="4">
    <location>
        <begin position="306"/>
        <end position="335"/>
    </location>
</feature>
<keyword evidence="7" id="KW-1185">Reference proteome</keyword>
<dbReference type="Gene3D" id="3.90.10.10">
    <property type="entry name" value="Cytochrome C3"/>
    <property type="match status" value="1"/>
</dbReference>
<dbReference type="InterPro" id="IPR011990">
    <property type="entry name" value="TPR-like_helical_dom_sf"/>
</dbReference>
<evidence type="ECO:0000259" key="4">
    <source>
        <dbReference type="Pfam" id="PF09699"/>
    </source>
</evidence>
<dbReference type="RefSeq" id="WP_194135782.1">
    <property type="nucleotide sequence ID" value="NZ_JADFFK010000012.1"/>
</dbReference>
<dbReference type="Gene3D" id="1.25.10.10">
    <property type="entry name" value="Leucine-rich Repeat Variant"/>
    <property type="match status" value="1"/>
</dbReference>
<evidence type="ECO:0000256" key="1">
    <source>
        <dbReference type="ARBA" id="ARBA00022729"/>
    </source>
</evidence>
<name>A0ABR9X4W8_9RHOB</name>
<feature type="domain" description="Cytochrome c-552/4" evidence="5">
    <location>
        <begin position="168"/>
        <end position="208"/>
    </location>
</feature>
<protein>
    <submittedName>
        <fullName evidence="6">HEAT repeat domain-containing protein</fullName>
    </submittedName>
</protein>
<dbReference type="InterPro" id="IPR011989">
    <property type="entry name" value="ARM-like"/>
</dbReference>
<dbReference type="Gene3D" id="1.25.40.10">
    <property type="entry name" value="Tetratricopeptide repeat domain"/>
    <property type="match status" value="1"/>
</dbReference>
<dbReference type="Pfam" id="PF13646">
    <property type="entry name" value="HEAT_2"/>
    <property type="match status" value="1"/>
</dbReference>
<feature type="chain" id="PRO_5045326267" evidence="3">
    <location>
        <begin position="24"/>
        <end position="660"/>
    </location>
</feature>
<keyword evidence="2" id="KW-0802">TPR repeat</keyword>
<dbReference type="InterPro" id="IPR051829">
    <property type="entry name" value="Multiheme_Cytochr_ET"/>
</dbReference>
<proteinExistence type="predicted"/>
<accession>A0ABR9X4W8</accession>
<dbReference type="PANTHER" id="PTHR35038">
    <property type="entry name" value="DISSIMILATORY SULFITE REDUCTASE SIRA"/>
    <property type="match status" value="1"/>
</dbReference>
<feature type="repeat" description="TPR" evidence="2">
    <location>
        <begin position="569"/>
        <end position="602"/>
    </location>
</feature>
<dbReference type="PANTHER" id="PTHR35038:SF8">
    <property type="entry name" value="C-TYPE POLYHEME CYTOCHROME OMCC"/>
    <property type="match status" value="1"/>
</dbReference>
<dbReference type="InterPro" id="IPR023155">
    <property type="entry name" value="Cyt_c-552/4"/>
</dbReference>
<dbReference type="EMBL" id="JADFFK010000012">
    <property type="protein sequence ID" value="MBE9638486.1"/>
    <property type="molecule type" value="Genomic_DNA"/>
</dbReference>
<evidence type="ECO:0000313" key="6">
    <source>
        <dbReference type="EMBL" id="MBE9638486.1"/>
    </source>
</evidence>
<dbReference type="PROSITE" id="PS50005">
    <property type="entry name" value="TPR"/>
    <property type="match status" value="1"/>
</dbReference>
<dbReference type="SUPFAM" id="SSF48452">
    <property type="entry name" value="TPR-like"/>
    <property type="match status" value="1"/>
</dbReference>
<gene>
    <name evidence="6" type="ORF">IQ782_16655</name>
</gene>
<dbReference type="InterPro" id="IPR010177">
    <property type="entry name" value="Paired_CXXCH_1"/>
</dbReference>
<sequence>MTHRLAHLLLCLALALTTSAAWAQDSAADGVPDYLGSARCITCHEAAGAAWKGSHHALAWTEATGETITANFDGTEFTLGDMQARFSLTPEGKAHVSVTERDGVTTEYDVHSVIGVEPLQQYILETEPGRLQSFDVVWDTEKGGWFHLYPQENYAPDDGLHWTGAYKTWNSRCAACHATGFEANYDPQTRSFASTQVEIGVGCEACHGPGAAHVGWAETYETTQAAPPPAHGFTVDMSDPAQMIEQCAGCHSRREPYTEGNPVPGTPYHDAYNLSLLREGSYEADGQILDEVYVYGSFLQSKMYEKGVSCSNCHLPHEAELIAEGNAVCAQCHSPAGNPDFPSLPLKVFDGPEHTRHPEGSAGAQCKNCHMVERVYMGNDWRADHSFRIPRPDLDAETGAPDACTSCHADQNPDWAAAKLDEWFPDSRHRGPHYGEALAHGRRDPARAAPELRSLSQDTDMAGIVRATAIYLLEQTGDPAEAAALEGLLQDSDPLVRSAAVRLQRVAPAMTRAPRLMGALSDPSRSVRMAAAQSLLDAQIAALPPRYETALRRAYGEWQASMASRLDFPETHLQMGGMALVMRNLPAAANAFAEATRLDPQLSDAWIMQVRIAFAMGDAPRGRALLDAALARTPDNMTLQMMRRELTGEELDLMPPPAAE</sequence>